<organism evidence="4">
    <name type="scientific">Arcella intermedia</name>
    <dbReference type="NCBI Taxonomy" id="1963864"/>
    <lineage>
        <taxon>Eukaryota</taxon>
        <taxon>Amoebozoa</taxon>
        <taxon>Tubulinea</taxon>
        <taxon>Elardia</taxon>
        <taxon>Arcellinida</taxon>
        <taxon>Sphaerothecina</taxon>
        <taxon>Arcellidae</taxon>
        <taxon>Arcella</taxon>
    </lineage>
</organism>
<name>A0A6B2KY80_9EUKA</name>
<dbReference type="InterPro" id="IPR050865">
    <property type="entry name" value="BEACH_Domain"/>
</dbReference>
<dbReference type="InterPro" id="IPR036372">
    <property type="entry name" value="BEACH_dom_sf"/>
</dbReference>
<dbReference type="InterPro" id="IPR036322">
    <property type="entry name" value="WD40_repeat_dom_sf"/>
</dbReference>
<evidence type="ECO:0000256" key="1">
    <source>
        <dbReference type="ARBA" id="ARBA00022574"/>
    </source>
</evidence>
<dbReference type="SUPFAM" id="SSF81837">
    <property type="entry name" value="BEACH domain"/>
    <property type="match status" value="1"/>
</dbReference>
<dbReference type="SMART" id="SM01026">
    <property type="entry name" value="Beach"/>
    <property type="match status" value="1"/>
</dbReference>
<dbReference type="PANTHER" id="PTHR13743:SF112">
    <property type="entry name" value="BEACH DOMAIN-CONTAINING PROTEIN"/>
    <property type="match status" value="1"/>
</dbReference>
<dbReference type="AlphaFoldDB" id="A0A6B2KY80"/>
<dbReference type="InterPro" id="IPR015943">
    <property type="entry name" value="WD40/YVTN_repeat-like_dom_sf"/>
</dbReference>
<sequence>MMALKPPKLLNSFFGHSSALFKKRQEYTEKWKRREISNFDYLMILNTMSGRSYNDITQYPVFPWILSNYNSPVIDLNDPSNYRDLSKPVGCLDAERAQKFKERYECFQDDSVPPFHYGSHYSTAGAVLFYLLRLEPFTSQLICLQSGKFDIPDRLFFSIPDTWNNCLKSSSDVKELIPEFFYLPEFLVNSNGFDLGKRFNGAQINHVELPAWANSPEEFIQINQQALESEYVSQNLNNWIDLIFGYKQTGEEAVKAMNCFYYLTYEGAVDLSTLSDPQMLESIRTQIENFGQTPTQLLTTPHPKRNPPSAVLYIYPLSVMPSTFFSHCRRTVHQLPFSSPFCLYTSSKKIITINTFGEYLIHTFKVEDGKITSSSEGKDKQPFKLELDSNYSSVSSPNSSFLTRKDVSATRLLQSLKTLYNGNKRVNIYSFLHHTTESDDDLKQFDLHYRSEISRVKNSVLVEDDPNTGETKVITIGNFSKSIEVSKLDNFIQGQKVVAPIQATQYDNIKISCIHYDGPWFVAGSFAGVIVVWTCRDSESSVFGWTSFLRGNNEDLRGLVSHTNLSSSRPLLSDFKLSEKPTHILHCHNSPVTTICVSTNLDIIVSAAEGGFISIHNLTLGTHLNCINLSGTAIDKITINQTLARMVLYSHSTKILYLYSTNGNFIASQNIKEEVSSTTLIDGTISSMILTQNGQFLITGGGSRLCIRPLHNLSVMHEYKLPGNIYDVALDPEEKLLLISLEDGKLVVYYKISGGKILM</sequence>
<evidence type="ECO:0000313" key="4">
    <source>
        <dbReference type="EMBL" id="NDV29607.1"/>
    </source>
</evidence>
<dbReference type="PANTHER" id="PTHR13743">
    <property type="entry name" value="BEIGE/BEACH-RELATED"/>
    <property type="match status" value="1"/>
</dbReference>
<dbReference type="CDD" id="cd06071">
    <property type="entry name" value="Beach"/>
    <property type="match status" value="1"/>
</dbReference>
<dbReference type="Pfam" id="PF20426">
    <property type="entry name" value="NBCH_WD40"/>
    <property type="match status" value="1"/>
</dbReference>
<dbReference type="PROSITE" id="PS50197">
    <property type="entry name" value="BEACH"/>
    <property type="match status" value="1"/>
</dbReference>
<evidence type="ECO:0000256" key="2">
    <source>
        <dbReference type="ARBA" id="ARBA00022737"/>
    </source>
</evidence>
<keyword evidence="1" id="KW-0853">WD repeat</keyword>
<proteinExistence type="predicted"/>
<dbReference type="EMBL" id="GIBP01000638">
    <property type="protein sequence ID" value="NDV29607.1"/>
    <property type="molecule type" value="Transcribed_RNA"/>
</dbReference>
<protein>
    <recommendedName>
        <fullName evidence="3">BEACH domain-containing protein</fullName>
    </recommendedName>
</protein>
<accession>A0A6B2KY80</accession>
<dbReference type="InterPro" id="IPR001680">
    <property type="entry name" value="WD40_rpt"/>
</dbReference>
<dbReference type="SUPFAM" id="SSF50978">
    <property type="entry name" value="WD40 repeat-like"/>
    <property type="match status" value="1"/>
</dbReference>
<dbReference type="FunFam" id="1.10.1540.10:FF:000001">
    <property type="entry name" value="neurobeachin isoform X1"/>
    <property type="match status" value="1"/>
</dbReference>
<keyword evidence="2" id="KW-0677">Repeat</keyword>
<evidence type="ECO:0000259" key="3">
    <source>
        <dbReference type="PROSITE" id="PS50197"/>
    </source>
</evidence>
<dbReference type="Pfam" id="PF02138">
    <property type="entry name" value="Beach"/>
    <property type="match status" value="1"/>
</dbReference>
<dbReference type="SMART" id="SM00320">
    <property type="entry name" value="WD40"/>
    <property type="match status" value="4"/>
</dbReference>
<reference evidence="4" key="1">
    <citation type="journal article" date="2020" name="J. Eukaryot. Microbiol.">
        <title>De novo Sequencing, Assembly and Annotation of the Transcriptome for the Free-Living Testate Amoeba Arcella intermedia.</title>
        <authorList>
            <person name="Ribeiro G.M."/>
            <person name="Porfirio-Sousa A.L."/>
            <person name="Maurer-Alcala X.X."/>
            <person name="Katz L.A."/>
            <person name="Lahr D.J.G."/>
        </authorList>
    </citation>
    <scope>NUCLEOTIDE SEQUENCE</scope>
</reference>
<feature type="domain" description="BEACH" evidence="3">
    <location>
        <begin position="16"/>
        <end position="305"/>
    </location>
</feature>
<dbReference type="InterPro" id="IPR046851">
    <property type="entry name" value="NBCH_WD40"/>
</dbReference>
<dbReference type="Gene3D" id="1.10.1540.10">
    <property type="entry name" value="BEACH domain"/>
    <property type="match status" value="1"/>
</dbReference>
<dbReference type="InterPro" id="IPR000409">
    <property type="entry name" value="BEACH_dom"/>
</dbReference>
<dbReference type="Gene3D" id="2.130.10.10">
    <property type="entry name" value="YVTN repeat-like/Quinoprotein amine dehydrogenase"/>
    <property type="match status" value="2"/>
</dbReference>